<sequence length="78" mass="8760">MFASLLNMQHSQRWDAPSSSWPYKTSFSRNSLCSTSDQHITGTWHAHVMEDLRRHACPEGLGENNGVCCPSEPPKTTL</sequence>
<feature type="region of interest" description="Disordered" evidence="1">
    <location>
        <begin position="1"/>
        <end position="24"/>
    </location>
</feature>
<dbReference type="Proteomes" id="UP000232323">
    <property type="component" value="Unassembled WGS sequence"/>
</dbReference>
<evidence type="ECO:0000256" key="1">
    <source>
        <dbReference type="SAM" id="MobiDB-lite"/>
    </source>
</evidence>
<gene>
    <name evidence="2" type="ORF">CEUSTIGMA_g8238.t1</name>
</gene>
<comment type="caution">
    <text evidence="2">The sequence shown here is derived from an EMBL/GenBank/DDBJ whole genome shotgun (WGS) entry which is preliminary data.</text>
</comment>
<keyword evidence="3" id="KW-1185">Reference proteome</keyword>
<protein>
    <submittedName>
        <fullName evidence="2">Uncharacterized protein</fullName>
    </submittedName>
</protein>
<proteinExistence type="predicted"/>
<organism evidence="2 3">
    <name type="scientific">Chlamydomonas eustigma</name>
    <dbReference type="NCBI Taxonomy" id="1157962"/>
    <lineage>
        <taxon>Eukaryota</taxon>
        <taxon>Viridiplantae</taxon>
        <taxon>Chlorophyta</taxon>
        <taxon>core chlorophytes</taxon>
        <taxon>Chlorophyceae</taxon>
        <taxon>CS clade</taxon>
        <taxon>Chlamydomonadales</taxon>
        <taxon>Chlamydomonadaceae</taxon>
        <taxon>Chlamydomonas</taxon>
    </lineage>
</organism>
<dbReference type="AlphaFoldDB" id="A0A250XD40"/>
<name>A0A250XD40_9CHLO</name>
<evidence type="ECO:0000313" key="3">
    <source>
        <dbReference type="Proteomes" id="UP000232323"/>
    </source>
</evidence>
<accession>A0A250XD40</accession>
<reference evidence="2 3" key="1">
    <citation type="submission" date="2017-08" db="EMBL/GenBank/DDBJ databases">
        <title>Acidophilic green algal genome provides insights into adaptation to an acidic environment.</title>
        <authorList>
            <person name="Hirooka S."/>
            <person name="Hirose Y."/>
            <person name="Kanesaki Y."/>
            <person name="Higuchi S."/>
            <person name="Fujiwara T."/>
            <person name="Onuma R."/>
            <person name="Era A."/>
            <person name="Ohbayashi R."/>
            <person name="Uzuka A."/>
            <person name="Nozaki H."/>
            <person name="Yoshikawa H."/>
            <person name="Miyagishima S.Y."/>
        </authorList>
    </citation>
    <scope>NUCLEOTIDE SEQUENCE [LARGE SCALE GENOMIC DNA]</scope>
    <source>
        <strain evidence="2 3">NIES-2499</strain>
    </source>
</reference>
<dbReference type="EMBL" id="BEGY01000057">
    <property type="protein sequence ID" value="GAX80802.1"/>
    <property type="molecule type" value="Genomic_DNA"/>
</dbReference>
<evidence type="ECO:0000313" key="2">
    <source>
        <dbReference type="EMBL" id="GAX80802.1"/>
    </source>
</evidence>